<feature type="transmembrane region" description="Helical" evidence="1">
    <location>
        <begin position="93"/>
        <end position="110"/>
    </location>
</feature>
<gene>
    <name evidence="2" type="ORF">J2W91_002677</name>
</gene>
<name>A0AAP5H0Z0_PAEAM</name>
<feature type="transmembrane region" description="Helical" evidence="1">
    <location>
        <begin position="40"/>
        <end position="59"/>
    </location>
</feature>
<feature type="transmembrane region" description="Helical" evidence="1">
    <location>
        <begin position="6"/>
        <end position="28"/>
    </location>
</feature>
<dbReference type="EMBL" id="JAVDTR010000006">
    <property type="protein sequence ID" value="MDR6724215.1"/>
    <property type="molecule type" value="Genomic_DNA"/>
</dbReference>
<protein>
    <submittedName>
        <fullName evidence="2">Uncharacterized protein</fullName>
    </submittedName>
</protein>
<accession>A0AAP5H0Z0</accession>
<keyword evidence="1" id="KW-0812">Transmembrane</keyword>
<reference evidence="2" key="1">
    <citation type="submission" date="2023-07" db="EMBL/GenBank/DDBJ databases">
        <title>Sorghum-associated microbial communities from plants grown in Nebraska, USA.</title>
        <authorList>
            <person name="Schachtman D."/>
        </authorList>
    </citation>
    <scope>NUCLEOTIDE SEQUENCE</scope>
    <source>
        <strain evidence="2">BE80</strain>
    </source>
</reference>
<organism evidence="2 3">
    <name type="scientific">Paenibacillus amylolyticus</name>
    <dbReference type="NCBI Taxonomy" id="1451"/>
    <lineage>
        <taxon>Bacteria</taxon>
        <taxon>Bacillati</taxon>
        <taxon>Bacillota</taxon>
        <taxon>Bacilli</taxon>
        <taxon>Bacillales</taxon>
        <taxon>Paenibacillaceae</taxon>
        <taxon>Paenibacillus</taxon>
    </lineage>
</organism>
<dbReference type="Proteomes" id="UP001254832">
    <property type="component" value="Unassembled WGS sequence"/>
</dbReference>
<evidence type="ECO:0000313" key="3">
    <source>
        <dbReference type="Proteomes" id="UP001254832"/>
    </source>
</evidence>
<keyword evidence="1" id="KW-1133">Transmembrane helix</keyword>
<dbReference type="AlphaFoldDB" id="A0AAP5H0Z0"/>
<evidence type="ECO:0000313" key="2">
    <source>
        <dbReference type="EMBL" id="MDR6724215.1"/>
    </source>
</evidence>
<evidence type="ECO:0000256" key="1">
    <source>
        <dbReference type="SAM" id="Phobius"/>
    </source>
</evidence>
<feature type="transmembrane region" description="Helical" evidence="1">
    <location>
        <begin position="65"/>
        <end position="81"/>
    </location>
</feature>
<comment type="caution">
    <text evidence="2">The sequence shown here is derived from an EMBL/GenBank/DDBJ whole genome shotgun (WGS) entry which is preliminary data.</text>
</comment>
<keyword evidence="1" id="KW-0472">Membrane</keyword>
<proteinExistence type="predicted"/>
<sequence>MEFSLGNVIIVFPPLLISMIMVIIIFLLVRWSRQLETRRFTIFFYFLISTSTTIIYSHATTEGLFQLKLPMGFLVILLYLSGGNRYHPSKMKASLLGLSVALYQLILQYLG</sequence>